<keyword evidence="2" id="KW-0962">Peroxisome biogenesis</keyword>
<evidence type="ECO:0000313" key="4">
    <source>
        <dbReference type="EMBL" id="EFX05179.1"/>
    </source>
</evidence>
<comment type="similarity">
    <text evidence="1 2">Belongs to the peroxin-16 family.</text>
</comment>
<reference evidence="4 5" key="1">
    <citation type="journal article" date="2011" name="Proc. Natl. Acad. Sci. U.S.A.">
        <title>Genome and transcriptome analyses of the mountain pine beetle-fungal symbiont Grosmannia clavigera, a lodgepole pine pathogen.</title>
        <authorList>
            <person name="DiGuistini S."/>
            <person name="Wang Y."/>
            <person name="Liao N.Y."/>
            <person name="Taylor G."/>
            <person name="Tanguay P."/>
            <person name="Feau N."/>
            <person name="Henrissat B."/>
            <person name="Chan S.K."/>
            <person name="Hesse-Orce U."/>
            <person name="Alamouti S.M."/>
            <person name="Tsui C.K.M."/>
            <person name="Docking R.T."/>
            <person name="Levasseur A."/>
            <person name="Haridas S."/>
            <person name="Robertson G."/>
            <person name="Birol I."/>
            <person name="Holt R.A."/>
            <person name="Marra M.A."/>
            <person name="Hamelin R.C."/>
            <person name="Hirst M."/>
            <person name="Jones S.J.M."/>
            <person name="Bohlmann J."/>
            <person name="Breuil C."/>
        </authorList>
    </citation>
    <scope>NUCLEOTIDE SEQUENCE [LARGE SCALE GENOMIC DNA]</scope>
    <source>
        <strain evidence="5">kw1407 / UAMH 11150</strain>
    </source>
</reference>
<gene>
    <name evidence="4" type="ORF">CMQ_1815</name>
</gene>
<feature type="compositionally biased region" description="Pro residues" evidence="3">
    <location>
        <begin position="116"/>
        <end position="125"/>
    </location>
</feature>
<sequence length="477" mass="52538">MGAPAKAARTGVSPAQNLSFSPPSSSSSSPSVFSQPSRWLRSYDDFIARNLGQVSQIESALRSLTYIIPGRFRDAEIASETIHTGVQLLSLYHDMLLLRTPSNKAAVSSSTAASQPPGPSPPPPSQHTRYTRYWIEKSPFYRRVAVVLRIVRYTELLCEMAAKRRGERLRWRVVVLIEAIKAICRLLLLRVTRGRTLVRPTMPMRQLPAEVGEGELGDEEPDEQLDEEDNQLNEVSASPRLTAVQPIPISQKQLSPQPPLSPPPSPCPSKATTAVLPHTTPLTAPPSPPPSSSSFSAAASQQAKAWTMPRTKMALPPLPQPGDISAYLQGRVLTADDIKAAPRLLNRLRGSGYAAEVLHILAPVVFAAALAHSRSSSSSSRNKFAAWTPWLAGLAMECAARQLRDHDNNGLRTTTLEHDEWTRRGWSMGWWSMRGAFYEHAMKGVVAGVRARVPSFVGGILEDYEYLWENYYFSTSP</sequence>
<evidence type="ECO:0000256" key="3">
    <source>
        <dbReference type="SAM" id="MobiDB-lite"/>
    </source>
</evidence>
<comment type="subcellular location">
    <subcellularLocation>
        <location evidence="2">Peroxisome membrane</location>
    </subcellularLocation>
</comment>
<evidence type="ECO:0000313" key="5">
    <source>
        <dbReference type="Proteomes" id="UP000007796"/>
    </source>
</evidence>
<keyword evidence="5" id="KW-1185">Reference proteome</keyword>
<feature type="region of interest" description="Disordered" evidence="3">
    <location>
        <begin position="1"/>
        <end position="33"/>
    </location>
</feature>
<dbReference type="RefSeq" id="XP_014174661.1">
    <property type="nucleotide sequence ID" value="XM_014319186.1"/>
</dbReference>
<organism evidence="5">
    <name type="scientific">Grosmannia clavigera (strain kw1407 / UAMH 11150)</name>
    <name type="common">Blue stain fungus</name>
    <name type="synonym">Graphiocladiella clavigera</name>
    <dbReference type="NCBI Taxonomy" id="655863"/>
    <lineage>
        <taxon>Eukaryota</taxon>
        <taxon>Fungi</taxon>
        <taxon>Dikarya</taxon>
        <taxon>Ascomycota</taxon>
        <taxon>Pezizomycotina</taxon>
        <taxon>Sordariomycetes</taxon>
        <taxon>Sordariomycetidae</taxon>
        <taxon>Ophiostomatales</taxon>
        <taxon>Ophiostomataceae</taxon>
        <taxon>Leptographium</taxon>
    </lineage>
</organism>
<dbReference type="GO" id="GO:0005778">
    <property type="term" value="C:peroxisomal membrane"/>
    <property type="evidence" value="ECO:0007669"/>
    <property type="project" value="UniProtKB-SubCell"/>
</dbReference>
<feature type="compositionally biased region" description="Acidic residues" evidence="3">
    <location>
        <begin position="212"/>
        <end position="231"/>
    </location>
</feature>
<dbReference type="InterPro" id="IPR013919">
    <property type="entry name" value="Pex16"/>
</dbReference>
<dbReference type="HOGENOM" id="CLU_036533_1_0_1"/>
<dbReference type="GO" id="GO:0007031">
    <property type="term" value="P:peroxisome organization"/>
    <property type="evidence" value="ECO:0007669"/>
    <property type="project" value="UniProtKB-KW"/>
</dbReference>
<dbReference type="EMBL" id="GL629747">
    <property type="protein sequence ID" value="EFX05179.1"/>
    <property type="molecule type" value="Genomic_DNA"/>
</dbReference>
<dbReference type="Proteomes" id="UP000007796">
    <property type="component" value="Unassembled WGS sequence"/>
</dbReference>
<feature type="compositionally biased region" description="Low complexity" evidence="3">
    <location>
        <begin position="292"/>
        <end position="303"/>
    </location>
</feature>
<dbReference type="eggNOG" id="KOG4546">
    <property type="taxonomic scope" value="Eukaryota"/>
</dbReference>
<dbReference type="PANTHER" id="PTHR13299">
    <property type="entry name" value="PEROXISOMAL MEMBRANE PROTEIN PEX16"/>
    <property type="match status" value="1"/>
</dbReference>
<dbReference type="STRING" id="655863.F0XB03"/>
<feature type="region of interest" description="Disordered" evidence="3">
    <location>
        <begin position="251"/>
        <end position="306"/>
    </location>
</feature>
<evidence type="ECO:0000256" key="2">
    <source>
        <dbReference type="RuleBase" id="RU365003"/>
    </source>
</evidence>
<name>F0XB03_GROCL</name>
<dbReference type="Pfam" id="PF08610">
    <property type="entry name" value="Pex16"/>
    <property type="match status" value="1"/>
</dbReference>
<proteinExistence type="inferred from homology"/>
<evidence type="ECO:0000256" key="1">
    <source>
        <dbReference type="ARBA" id="ARBA00009505"/>
    </source>
</evidence>
<feature type="region of interest" description="Disordered" evidence="3">
    <location>
        <begin position="204"/>
        <end position="231"/>
    </location>
</feature>
<dbReference type="InParanoid" id="F0XB03"/>
<feature type="compositionally biased region" description="Pro residues" evidence="3">
    <location>
        <begin position="256"/>
        <end position="267"/>
    </location>
</feature>
<dbReference type="GeneID" id="25974735"/>
<feature type="region of interest" description="Disordered" evidence="3">
    <location>
        <begin position="107"/>
        <end position="128"/>
    </location>
</feature>
<accession>F0XB03</accession>
<keyword evidence="2" id="KW-0576">Peroxisome</keyword>
<feature type="compositionally biased region" description="Low complexity" evidence="3">
    <location>
        <begin position="268"/>
        <end position="282"/>
    </location>
</feature>
<protein>
    <recommendedName>
        <fullName evidence="2">Peroxisomal membrane protein PEX16</fullName>
    </recommendedName>
</protein>
<feature type="compositionally biased region" description="Low complexity" evidence="3">
    <location>
        <begin position="19"/>
        <end position="33"/>
    </location>
</feature>
<dbReference type="OrthoDB" id="2021143at2759"/>
<dbReference type="AlphaFoldDB" id="F0XB03"/>
<dbReference type="PANTHER" id="PTHR13299:SF0">
    <property type="entry name" value="PEROXISOMAL MEMBRANE PROTEIN PEX16"/>
    <property type="match status" value="1"/>
</dbReference>